<evidence type="ECO:0000313" key="2">
    <source>
        <dbReference type="EMBL" id="GAA1959509.1"/>
    </source>
</evidence>
<comment type="caution">
    <text evidence="2">The sequence shown here is derived from an EMBL/GenBank/DDBJ whole genome shotgun (WGS) entry which is preliminary data.</text>
</comment>
<dbReference type="EMBL" id="BAAANN010000011">
    <property type="protein sequence ID" value="GAA1959509.1"/>
    <property type="molecule type" value="Genomic_DNA"/>
</dbReference>
<organism evidence="2 3">
    <name type="scientific">Amycolatopsis minnesotensis</name>
    <dbReference type="NCBI Taxonomy" id="337894"/>
    <lineage>
        <taxon>Bacteria</taxon>
        <taxon>Bacillati</taxon>
        <taxon>Actinomycetota</taxon>
        <taxon>Actinomycetes</taxon>
        <taxon>Pseudonocardiales</taxon>
        <taxon>Pseudonocardiaceae</taxon>
        <taxon>Amycolatopsis</taxon>
    </lineage>
</organism>
<dbReference type="PANTHER" id="PTHR47197">
    <property type="entry name" value="PROTEIN NIRF"/>
    <property type="match status" value="1"/>
</dbReference>
<evidence type="ECO:0000256" key="1">
    <source>
        <dbReference type="SAM" id="MobiDB-lite"/>
    </source>
</evidence>
<evidence type="ECO:0000313" key="3">
    <source>
        <dbReference type="Proteomes" id="UP001501116"/>
    </source>
</evidence>
<reference evidence="3" key="1">
    <citation type="journal article" date="2019" name="Int. J. Syst. Evol. Microbiol.">
        <title>The Global Catalogue of Microorganisms (GCM) 10K type strain sequencing project: providing services to taxonomists for standard genome sequencing and annotation.</title>
        <authorList>
            <consortium name="The Broad Institute Genomics Platform"/>
            <consortium name="The Broad Institute Genome Sequencing Center for Infectious Disease"/>
            <person name="Wu L."/>
            <person name="Ma J."/>
        </authorList>
    </citation>
    <scope>NUCLEOTIDE SEQUENCE [LARGE SCALE GENOMIC DNA]</scope>
    <source>
        <strain evidence="3">JCM 14545</strain>
    </source>
</reference>
<dbReference type="RefSeq" id="WP_344418499.1">
    <property type="nucleotide sequence ID" value="NZ_BAAANN010000011.1"/>
</dbReference>
<dbReference type="Gene3D" id="2.120.10.30">
    <property type="entry name" value="TolB, C-terminal domain"/>
    <property type="match status" value="1"/>
</dbReference>
<dbReference type="SUPFAM" id="SSF63829">
    <property type="entry name" value="Calcium-dependent phosphotriesterase"/>
    <property type="match status" value="1"/>
</dbReference>
<dbReference type="InterPro" id="IPR015943">
    <property type="entry name" value="WD40/YVTN_repeat-like_dom_sf"/>
</dbReference>
<protein>
    <submittedName>
        <fullName evidence="2">Uncharacterized protein</fullName>
    </submittedName>
</protein>
<dbReference type="PANTHER" id="PTHR47197:SF3">
    <property type="entry name" value="DIHYDRO-HEME D1 DEHYDROGENASE"/>
    <property type="match status" value="1"/>
</dbReference>
<dbReference type="SMART" id="SM00564">
    <property type="entry name" value="PQQ"/>
    <property type="match status" value="3"/>
</dbReference>
<gene>
    <name evidence="2" type="ORF">GCM10009754_32520</name>
</gene>
<keyword evidence="3" id="KW-1185">Reference proteome</keyword>
<dbReference type="InterPro" id="IPR018391">
    <property type="entry name" value="PQQ_b-propeller_rpt"/>
</dbReference>
<dbReference type="Gene3D" id="2.130.10.10">
    <property type="entry name" value="YVTN repeat-like/Quinoprotein amine dehydrogenase"/>
    <property type="match status" value="1"/>
</dbReference>
<sequence length="384" mass="39957">MSFKKIFDSGESEGDSAEQSARALHDDTPGAGAFSEEVRKLESGRDPWLVRQTPHGAFDVMGFLGPLFQKVQTVSAAQRDISQDPASTSGMASSAVDKTFEKVKVEIRDEDLPSVHDARICVVVTDGVGESEGLAVAPGPNTAYVVDCHAHTLVAVDLTTGARRLAAKNLGHASDVALDGDGTAYVTDYDGARLLAVDLSNGEVRTVTSVQGADGVALDGNGKAYVSTWGHGQLVEVDLGSGQKNTVAEGLGDAAGVALDGNGKAYVGQRNNTLHEISLADGTKRVVATLPAGTKTIRVVLDGAGKAYTADPTGHRLHEIDLADGAHRVVAARRDPPAGAVTLDQPHGLALDRGWLYVSTKNGLLWRFSQHALQALGGVGGVLA</sequence>
<proteinExistence type="predicted"/>
<dbReference type="InterPro" id="IPR011042">
    <property type="entry name" value="6-blade_b-propeller_TolB-like"/>
</dbReference>
<accession>A0ABP5C804</accession>
<dbReference type="InterPro" id="IPR051200">
    <property type="entry name" value="Host-pathogen_enzymatic-act"/>
</dbReference>
<dbReference type="Proteomes" id="UP001501116">
    <property type="component" value="Unassembled WGS sequence"/>
</dbReference>
<feature type="region of interest" description="Disordered" evidence="1">
    <location>
        <begin position="1"/>
        <end position="32"/>
    </location>
</feature>
<name>A0ABP5C804_9PSEU</name>